<protein>
    <submittedName>
        <fullName evidence="2">MarR family transcriptional regulator</fullName>
    </submittedName>
</protein>
<keyword evidence="3" id="KW-1185">Reference proteome</keyword>
<dbReference type="GO" id="GO:0003700">
    <property type="term" value="F:DNA-binding transcription factor activity"/>
    <property type="evidence" value="ECO:0007669"/>
    <property type="project" value="InterPro"/>
</dbReference>
<dbReference type="InterPro" id="IPR036390">
    <property type="entry name" value="WH_DNA-bd_sf"/>
</dbReference>
<reference evidence="2 3" key="1">
    <citation type="journal article" date="2015" name="J. Microbiol.">
        <title>Sphingosinicella ginsenosidimutans sp. nov., with ginsenoside converting activity.</title>
        <authorList>
            <person name="Kim J.K."/>
            <person name="Kang M.S."/>
            <person name="Park S.C."/>
            <person name="Kim K.M."/>
            <person name="Choi K."/>
            <person name="Yoon M.H."/>
            <person name="Im W.T."/>
        </authorList>
    </citation>
    <scope>NUCLEOTIDE SEQUENCE [LARGE SCALE GENOMIC DNA]</scope>
    <source>
        <strain evidence="2 3">BS-11</strain>
    </source>
</reference>
<organism evidence="2 3">
    <name type="scientific">Allosphingosinicella ginsenosidimutans</name>
    <dbReference type="NCBI Taxonomy" id="1176539"/>
    <lineage>
        <taxon>Bacteria</taxon>
        <taxon>Pseudomonadati</taxon>
        <taxon>Pseudomonadota</taxon>
        <taxon>Alphaproteobacteria</taxon>
        <taxon>Sphingomonadales</taxon>
        <taxon>Sphingomonadaceae</taxon>
        <taxon>Allosphingosinicella</taxon>
    </lineage>
</organism>
<comment type="caution">
    <text evidence="2">The sequence shown here is derived from an EMBL/GenBank/DDBJ whole genome shotgun (WGS) entry which is preliminary data.</text>
</comment>
<dbReference type="OrthoDB" id="7063965at2"/>
<sequence>MPEKHEGKLGDKSSVRVWLRLLSVTQAIEKELQRRFAERGMTLPRFDVLAALDRNPEGMTMGALAGALLVSNGNVTHLAKTLVRDGLIEMRHPPGDRRSSIVTLTEAGREQFRKLARAHSEWIDQMLSGLDFTQRERLYVALGTMKMTIARASQRRAK</sequence>
<proteinExistence type="predicted"/>
<dbReference type="InterPro" id="IPR039422">
    <property type="entry name" value="MarR/SlyA-like"/>
</dbReference>
<evidence type="ECO:0000313" key="3">
    <source>
        <dbReference type="Proteomes" id="UP000321249"/>
    </source>
</evidence>
<evidence type="ECO:0000259" key="1">
    <source>
        <dbReference type="PROSITE" id="PS50995"/>
    </source>
</evidence>
<dbReference type="InterPro" id="IPR036388">
    <property type="entry name" value="WH-like_DNA-bd_sf"/>
</dbReference>
<dbReference type="GO" id="GO:0006950">
    <property type="term" value="P:response to stress"/>
    <property type="evidence" value="ECO:0007669"/>
    <property type="project" value="TreeGrafter"/>
</dbReference>
<dbReference type="SMART" id="SM00347">
    <property type="entry name" value="HTH_MARR"/>
    <property type="match status" value="1"/>
</dbReference>
<dbReference type="InterPro" id="IPR000835">
    <property type="entry name" value="HTH_MarR-typ"/>
</dbReference>
<dbReference type="Pfam" id="PF12802">
    <property type="entry name" value="MarR_2"/>
    <property type="match status" value="1"/>
</dbReference>
<dbReference type="PANTHER" id="PTHR33164">
    <property type="entry name" value="TRANSCRIPTIONAL REGULATOR, MARR FAMILY"/>
    <property type="match status" value="1"/>
</dbReference>
<dbReference type="Gene3D" id="1.10.10.10">
    <property type="entry name" value="Winged helix-like DNA-binding domain superfamily/Winged helix DNA-binding domain"/>
    <property type="match status" value="1"/>
</dbReference>
<dbReference type="AlphaFoldDB" id="A0A5C6TZK2"/>
<gene>
    <name evidence="2" type="ORF">FRZ32_10025</name>
</gene>
<dbReference type="SUPFAM" id="SSF46785">
    <property type="entry name" value="Winged helix' DNA-binding domain"/>
    <property type="match status" value="1"/>
</dbReference>
<feature type="domain" description="HTH marR-type" evidence="1">
    <location>
        <begin position="14"/>
        <end position="147"/>
    </location>
</feature>
<dbReference type="EMBL" id="VOQQ01000001">
    <property type="protein sequence ID" value="TXC65006.1"/>
    <property type="molecule type" value="Genomic_DNA"/>
</dbReference>
<accession>A0A5C6TZK2</accession>
<dbReference type="PANTHER" id="PTHR33164:SF43">
    <property type="entry name" value="HTH-TYPE TRANSCRIPTIONAL REPRESSOR YETL"/>
    <property type="match status" value="1"/>
</dbReference>
<dbReference type="Proteomes" id="UP000321249">
    <property type="component" value="Unassembled WGS sequence"/>
</dbReference>
<evidence type="ECO:0000313" key="2">
    <source>
        <dbReference type="EMBL" id="TXC65006.1"/>
    </source>
</evidence>
<dbReference type="PROSITE" id="PS50995">
    <property type="entry name" value="HTH_MARR_2"/>
    <property type="match status" value="1"/>
</dbReference>
<name>A0A5C6TZK2_9SPHN</name>